<gene>
    <name evidence="1" type="ORF">BDM02DRAFT_3124762</name>
</gene>
<sequence>MGFHKREAPSSIAATLWLTTLKKWLKGWGLKSCRAQAHTFMSISGPIEELQKQFPTAGAAGMRDHLRQKYGMQAPRKLILDYNKIVDPAGVAAWRAVSWLGDLICQKHTQSMRREGTT</sequence>
<dbReference type="EMBL" id="MU118602">
    <property type="protein sequence ID" value="KAF9642215.1"/>
    <property type="molecule type" value="Genomic_DNA"/>
</dbReference>
<comment type="caution">
    <text evidence="1">The sequence shown here is derived from an EMBL/GenBank/DDBJ whole genome shotgun (WGS) entry which is preliminary data.</text>
</comment>
<name>A0ACB6YXN7_THEGA</name>
<reference evidence="1" key="1">
    <citation type="submission" date="2019-10" db="EMBL/GenBank/DDBJ databases">
        <authorList>
            <consortium name="DOE Joint Genome Institute"/>
            <person name="Kuo A."/>
            <person name="Miyauchi S."/>
            <person name="Kiss E."/>
            <person name="Drula E."/>
            <person name="Kohler A."/>
            <person name="Sanchez-Garcia M."/>
            <person name="Andreopoulos B."/>
            <person name="Barry K.W."/>
            <person name="Bonito G."/>
            <person name="Buee M."/>
            <person name="Carver A."/>
            <person name="Chen C."/>
            <person name="Cichocki N."/>
            <person name="Clum A."/>
            <person name="Culley D."/>
            <person name="Crous P.W."/>
            <person name="Fauchery L."/>
            <person name="Girlanda M."/>
            <person name="Hayes R."/>
            <person name="Keri Z."/>
            <person name="Labutti K."/>
            <person name="Lipzen A."/>
            <person name="Lombard V."/>
            <person name="Magnuson J."/>
            <person name="Maillard F."/>
            <person name="Morin E."/>
            <person name="Murat C."/>
            <person name="Nolan M."/>
            <person name="Ohm R."/>
            <person name="Pangilinan J."/>
            <person name="Pereira M."/>
            <person name="Perotto S."/>
            <person name="Peter M."/>
            <person name="Riley R."/>
            <person name="Sitrit Y."/>
            <person name="Stielow B."/>
            <person name="Szollosi G."/>
            <person name="Zifcakova L."/>
            <person name="Stursova M."/>
            <person name="Spatafora J.W."/>
            <person name="Tedersoo L."/>
            <person name="Vaario L.-M."/>
            <person name="Yamada A."/>
            <person name="Yan M."/>
            <person name="Wang P."/>
            <person name="Xu J."/>
            <person name="Bruns T."/>
            <person name="Baldrian P."/>
            <person name="Vilgalys R."/>
            <person name="Henrissat B."/>
            <person name="Grigoriev I.V."/>
            <person name="Hibbett D."/>
            <person name="Nagy L.G."/>
            <person name="Martin F.M."/>
        </authorList>
    </citation>
    <scope>NUCLEOTIDE SEQUENCE</scope>
    <source>
        <strain evidence="1">P2</strain>
    </source>
</reference>
<evidence type="ECO:0000313" key="2">
    <source>
        <dbReference type="Proteomes" id="UP000886501"/>
    </source>
</evidence>
<evidence type="ECO:0000313" key="1">
    <source>
        <dbReference type="EMBL" id="KAF9642215.1"/>
    </source>
</evidence>
<dbReference type="Proteomes" id="UP000886501">
    <property type="component" value="Unassembled WGS sequence"/>
</dbReference>
<accession>A0ACB6YXN7</accession>
<organism evidence="1 2">
    <name type="scientific">Thelephora ganbajun</name>
    <name type="common">Ganba fungus</name>
    <dbReference type="NCBI Taxonomy" id="370292"/>
    <lineage>
        <taxon>Eukaryota</taxon>
        <taxon>Fungi</taxon>
        <taxon>Dikarya</taxon>
        <taxon>Basidiomycota</taxon>
        <taxon>Agaricomycotina</taxon>
        <taxon>Agaricomycetes</taxon>
        <taxon>Thelephorales</taxon>
        <taxon>Thelephoraceae</taxon>
        <taxon>Thelephora</taxon>
    </lineage>
</organism>
<proteinExistence type="predicted"/>
<reference evidence="1" key="2">
    <citation type="journal article" date="2020" name="Nat. Commun.">
        <title>Large-scale genome sequencing of mycorrhizal fungi provides insights into the early evolution of symbiotic traits.</title>
        <authorList>
            <person name="Miyauchi S."/>
            <person name="Kiss E."/>
            <person name="Kuo A."/>
            <person name="Drula E."/>
            <person name="Kohler A."/>
            <person name="Sanchez-Garcia M."/>
            <person name="Morin E."/>
            <person name="Andreopoulos B."/>
            <person name="Barry K.W."/>
            <person name="Bonito G."/>
            <person name="Buee M."/>
            <person name="Carver A."/>
            <person name="Chen C."/>
            <person name="Cichocki N."/>
            <person name="Clum A."/>
            <person name="Culley D."/>
            <person name="Crous P.W."/>
            <person name="Fauchery L."/>
            <person name="Girlanda M."/>
            <person name="Hayes R.D."/>
            <person name="Keri Z."/>
            <person name="LaButti K."/>
            <person name="Lipzen A."/>
            <person name="Lombard V."/>
            <person name="Magnuson J."/>
            <person name="Maillard F."/>
            <person name="Murat C."/>
            <person name="Nolan M."/>
            <person name="Ohm R.A."/>
            <person name="Pangilinan J."/>
            <person name="Pereira M.F."/>
            <person name="Perotto S."/>
            <person name="Peter M."/>
            <person name="Pfister S."/>
            <person name="Riley R."/>
            <person name="Sitrit Y."/>
            <person name="Stielow J.B."/>
            <person name="Szollosi G."/>
            <person name="Zifcakova L."/>
            <person name="Stursova M."/>
            <person name="Spatafora J.W."/>
            <person name="Tedersoo L."/>
            <person name="Vaario L.M."/>
            <person name="Yamada A."/>
            <person name="Yan M."/>
            <person name="Wang P."/>
            <person name="Xu J."/>
            <person name="Bruns T."/>
            <person name="Baldrian P."/>
            <person name="Vilgalys R."/>
            <person name="Dunand C."/>
            <person name="Henrissat B."/>
            <person name="Grigoriev I.V."/>
            <person name="Hibbett D."/>
            <person name="Nagy L.G."/>
            <person name="Martin F.M."/>
        </authorList>
    </citation>
    <scope>NUCLEOTIDE SEQUENCE</scope>
    <source>
        <strain evidence="1">P2</strain>
    </source>
</reference>
<keyword evidence="2" id="KW-1185">Reference proteome</keyword>
<protein>
    <submittedName>
        <fullName evidence="1">Uncharacterized protein</fullName>
    </submittedName>
</protein>